<dbReference type="OrthoDB" id="19311at2759"/>
<dbReference type="GO" id="GO:0005634">
    <property type="term" value="C:nucleus"/>
    <property type="evidence" value="ECO:0007669"/>
    <property type="project" value="InterPro"/>
</dbReference>
<evidence type="ECO:0000313" key="2">
    <source>
        <dbReference type="EMBL" id="KAG0725661.1"/>
    </source>
</evidence>
<dbReference type="GO" id="GO:0005737">
    <property type="term" value="C:cytoplasm"/>
    <property type="evidence" value="ECO:0007669"/>
    <property type="project" value="TreeGrafter"/>
</dbReference>
<dbReference type="AlphaFoldDB" id="A0A8J4YMG7"/>
<feature type="region of interest" description="Disordered" evidence="1">
    <location>
        <begin position="63"/>
        <end position="88"/>
    </location>
</feature>
<comment type="caution">
    <text evidence="2">The sequence shown here is derived from an EMBL/GenBank/DDBJ whole genome shotgun (WGS) entry which is preliminary data.</text>
</comment>
<accession>A0A8J4YMG7</accession>
<gene>
    <name evidence="2" type="ORF">GWK47_038172</name>
</gene>
<protein>
    <submittedName>
        <fullName evidence="2">Putative Rho GTPase-activating protein CG5521</fullName>
    </submittedName>
</protein>
<dbReference type="InterPro" id="IPR027107">
    <property type="entry name" value="Tuberin/Ral-act_asu"/>
</dbReference>
<evidence type="ECO:0000313" key="3">
    <source>
        <dbReference type="Proteomes" id="UP000770661"/>
    </source>
</evidence>
<keyword evidence="3" id="KW-1185">Reference proteome</keyword>
<sequence>MGSGEDAAMVREILFSSRDNINFIHELFRQALCLSFRYAAVMKTVIFTYKDWIQMNAPEMPPFMLEPMEGGTGPRDETAAQQDGGQQRRLRNESYLGAVNKDIHIRAGLQEGTGEADDSVLSGGVDTSRRQQGGQVTGDNVQERAASVCDECGQRVPTEVSPDYPRLLDEQVDVCKHVLNIYRYMVMNTRNGTEDMGATVGGVASHHLADAMQPPKLAQRGLPGKPVRLSTLPGLYLHIIYFL</sequence>
<proteinExistence type="predicted"/>
<name>A0A8J4YMG7_CHIOP</name>
<dbReference type="Proteomes" id="UP000770661">
    <property type="component" value="Unassembled WGS sequence"/>
</dbReference>
<feature type="region of interest" description="Disordered" evidence="1">
    <location>
        <begin position="114"/>
        <end position="141"/>
    </location>
</feature>
<dbReference type="GO" id="GO:0005096">
    <property type="term" value="F:GTPase activator activity"/>
    <property type="evidence" value="ECO:0007669"/>
    <property type="project" value="InterPro"/>
</dbReference>
<dbReference type="PANTHER" id="PTHR10063:SF11">
    <property type="entry name" value="RHO GTPASE-ACTIVATING PROTEIN CG5521-RELATED"/>
    <property type="match status" value="1"/>
</dbReference>
<feature type="compositionally biased region" description="Polar residues" evidence="1">
    <location>
        <begin position="130"/>
        <end position="140"/>
    </location>
</feature>
<organism evidence="2 3">
    <name type="scientific">Chionoecetes opilio</name>
    <name type="common">Atlantic snow crab</name>
    <name type="synonym">Cancer opilio</name>
    <dbReference type="NCBI Taxonomy" id="41210"/>
    <lineage>
        <taxon>Eukaryota</taxon>
        <taxon>Metazoa</taxon>
        <taxon>Ecdysozoa</taxon>
        <taxon>Arthropoda</taxon>
        <taxon>Crustacea</taxon>
        <taxon>Multicrustacea</taxon>
        <taxon>Malacostraca</taxon>
        <taxon>Eumalacostraca</taxon>
        <taxon>Eucarida</taxon>
        <taxon>Decapoda</taxon>
        <taxon>Pleocyemata</taxon>
        <taxon>Brachyura</taxon>
        <taxon>Eubrachyura</taxon>
        <taxon>Majoidea</taxon>
        <taxon>Majidae</taxon>
        <taxon>Chionoecetes</taxon>
    </lineage>
</organism>
<dbReference type="PANTHER" id="PTHR10063">
    <property type="entry name" value="TUBERIN"/>
    <property type="match status" value="1"/>
</dbReference>
<reference evidence="2" key="1">
    <citation type="submission" date="2020-07" db="EMBL/GenBank/DDBJ databases">
        <title>The High-quality genome of the commercially important snow crab, Chionoecetes opilio.</title>
        <authorList>
            <person name="Jeong J.-H."/>
            <person name="Ryu S."/>
        </authorList>
    </citation>
    <scope>NUCLEOTIDE SEQUENCE</scope>
    <source>
        <strain evidence="2">MADBK_172401_WGS</strain>
        <tissue evidence="2">Digestive gland</tissue>
    </source>
</reference>
<evidence type="ECO:0000256" key="1">
    <source>
        <dbReference type="SAM" id="MobiDB-lite"/>
    </source>
</evidence>
<dbReference type="EMBL" id="JACEEZ010005397">
    <property type="protein sequence ID" value="KAG0725661.1"/>
    <property type="molecule type" value="Genomic_DNA"/>
</dbReference>